<comment type="subcellular location">
    <subcellularLocation>
        <location evidence="1">Periplasm</location>
    </subcellularLocation>
</comment>
<feature type="signal peptide" evidence="2">
    <location>
        <begin position="1"/>
        <end position="21"/>
    </location>
</feature>
<dbReference type="EMBL" id="JBIGIC010000003">
    <property type="protein sequence ID" value="MFG6486336.1"/>
    <property type="molecule type" value="Genomic_DNA"/>
</dbReference>
<reference evidence="3 4" key="1">
    <citation type="submission" date="2024-08" db="EMBL/GenBank/DDBJ databases">
        <authorList>
            <person name="Lu H."/>
        </authorList>
    </citation>
    <scope>NUCLEOTIDE SEQUENCE [LARGE SCALE GENOMIC DNA]</scope>
    <source>
        <strain evidence="3 4">BYS78W</strain>
    </source>
</reference>
<proteinExistence type="predicted"/>
<dbReference type="InterPro" id="IPR008972">
    <property type="entry name" value="Cupredoxin"/>
</dbReference>
<evidence type="ECO:0000313" key="3">
    <source>
        <dbReference type="EMBL" id="MFG6486336.1"/>
    </source>
</evidence>
<keyword evidence="2" id="KW-0732">Signal</keyword>
<evidence type="ECO:0000313" key="4">
    <source>
        <dbReference type="Proteomes" id="UP001606134"/>
    </source>
</evidence>
<gene>
    <name evidence="3" type="ORF">ACG04R_06620</name>
</gene>
<dbReference type="InterPro" id="IPR034242">
    <property type="entry name" value="MauL"/>
</dbReference>
<evidence type="ECO:0000256" key="2">
    <source>
        <dbReference type="SAM" id="SignalP"/>
    </source>
</evidence>
<sequence>MMTLRRLAVAALALPPLAALAVPVTVQLRGPGGQPLADAAVAVEVKGRPTKTTTAKAEMGQRDRQFTPQLLIVQTGTAVNFPNFDTVRHHVYSISPIKVIDIKLYSGTPTEPIVFDKPGVAALGCNIHDRMSAHIIVVDTPTFARTDAKGQATFDLPPGEHVVKAWHAGQKAATLQSLKLDVPAAGGTSTLTLAD</sequence>
<dbReference type="SUPFAM" id="SSF49503">
    <property type="entry name" value="Cupredoxins"/>
    <property type="match status" value="1"/>
</dbReference>
<feature type="chain" id="PRO_5047345721" evidence="2">
    <location>
        <begin position="22"/>
        <end position="195"/>
    </location>
</feature>
<protein>
    <submittedName>
        <fullName evidence="3">Methylamine utilization protein</fullName>
    </submittedName>
</protein>
<dbReference type="Gene3D" id="2.60.40.420">
    <property type="entry name" value="Cupredoxins - blue copper proteins"/>
    <property type="match status" value="1"/>
</dbReference>
<dbReference type="Proteomes" id="UP001606134">
    <property type="component" value="Unassembled WGS sequence"/>
</dbReference>
<organism evidence="3 4">
    <name type="scientific">Pelomonas candidula</name>
    <dbReference type="NCBI Taxonomy" id="3299025"/>
    <lineage>
        <taxon>Bacteria</taxon>
        <taxon>Pseudomonadati</taxon>
        <taxon>Pseudomonadota</taxon>
        <taxon>Betaproteobacteria</taxon>
        <taxon>Burkholderiales</taxon>
        <taxon>Sphaerotilaceae</taxon>
        <taxon>Roseateles</taxon>
    </lineage>
</organism>
<dbReference type="RefSeq" id="WP_394407350.1">
    <property type="nucleotide sequence ID" value="NZ_JBIGIC010000003.1"/>
</dbReference>
<accession>A0ABW7H8V7</accession>
<dbReference type="CDD" id="cd04221">
    <property type="entry name" value="MauL"/>
    <property type="match status" value="1"/>
</dbReference>
<name>A0ABW7H8V7_9BURK</name>
<evidence type="ECO:0000256" key="1">
    <source>
        <dbReference type="ARBA" id="ARBA00004418"/>
    </source>
</evidence>
<keyword evidence="4" id="KW-1185">Reference proteome</keyword>
<comment type="caution">
    <text evidence="3">The sequence shown here is derived from an EMBL/GenBank/DDBJ whole genome shotgun (WGS) entry which is preliminary data.</text>
</comment>